<dbReference type="Proteomes" id="UP000265520">
    <property type="component" value="Unassembled WGS sequence"/>
</dbReference>
<comment type="caution">
    <text evidence="1">The sequence shown here is derived from an EMBL/GenBank/DDBJ whole genome shotgun (WGS) entry which is preliminary data.</text>
</comment>
<dbReference type="AlphaFoldDB" id="A0A392PSR4"/>
<reference evidence="1 2" key="1">
    <citation type="journal article" date="2018" name="Front. Plant Sci.">
        <title>Red Clover (Trifolium pratense) and Zigzag Clover (T. medium) - A Picture of Genomic Similarities and Differences.</title>
        <authorList>
            <person name="Dluhosova J."/>
            <person name="Istvanek J."/>
            <person name="Nedelnik J."/>
            <person name="Repkova J."/>
        </authorList>
    </citation>
    <scope>NUCLEOTIDE SEQUENCE [LARGE SCALE GENOMIC DNA]</scope>
    <source>
        <strain evidence="2">cv. 10/8</strain>
        <tissue evidence="1">Leaf</tissue>
    </source>
</reference>
<accession>A0A392PSR4</accession>
<sequence length="73" mass="7475">LTGLMETIMALGGMGTCWELDDVVEGEGVDKGRDWLLVVAGKEMGGLILVVVGKDKGELGGVVSLMGVGGLEL</sequence>
<protein>
    <submittedName>
        <fullName evidence="1">Uncharacterized protein</fullName>
    </submittedName>
</protein>
<name>A0A392PSR4_9FABA</name>
<evidence type="ECO:0000313" key="2">
    <source>
        <dbReference type="Proteomes" id="UP000265520"/>
    </source>
</evidence>
<feature type="non-terminal residue" evidence="1">
    <location>
        <position position="1"/>
    </location>
</feature>
<keyword evidence="2" id="KW-1185">Reference proteome</keyword>
<proteinExistence type="predicted"/>
<organism evidence="1 2">
    <name type="scientific">Trifolium medium</name>
    <dbReference type="NCBI Taxonomy" id="97028"/>
    <lineage>
        <taxon>Eukaryota</taxon>
        <taxon>Viridiplantae</taxon>
        <taxon>Streptophyta</taxon>
        <taxon>Embryophyta</taxon>
        <taxon>Tracheophyta</taxon>
        <taxon>Spermatophyta</taxon>
        <taxon>Magnoliopsida</taxon>
        <taxon>eudicotyledons</taxon>
        <taxon>Gunneridae</taxon>
        <taxon>Pentapetalae</taxon>
        <taxon>rosids</taxon>
        <taxon>fabids</taxon>
        <taxon>Fabales</taxon>
        <taxon>Fabaceae</taxon>
        <taxon>Papilionoideae</taxon>
        <taxon>50 kb inversion clade</taxon>
        <taxon>NPAAA clade</taxon>
        <taxon>Hologalegina</taxon>
        <taxon>IRL clade</taxon>
        <taxon>Trifolieae</taxon>
        <taxon>Trifolium</taxon>
    </lineage>
</organism>
<dbReference type="EMBL" id="LXQA010092638">
    <property type="protein sequence ID" value="MCI14490.1"/>
    <property type="molecule type" value="Genomic_DNA"/>
</dbReference>
<evidence type="ECO:0000313" key="1">
    <source>
        <dbReference type="EMBL" id="MCI14490.1"/>
    </source>
</evidence>